<dbReference type="Proteomes" id="UP001430584">
    <property type="component" value="Unassembled WGS sequence"/>
</dbReference>
<comment type="subcellular location">
    <subcellularLocation>
        <location evidence="1">Nucleus</location>
    </subcellularLocation>
</comment>
<gene>
    <name evidence="8" type="ORF">SLS55_008426</name>
</gene>
<accession>A0ABR3CAF8</accession>
<dbReference type="Pfam" id="PF04082">
    <property type="entry name" value="Fungal_trans"/>
    <property type="match status" value="1"/>
</dbReference>
<evidence type="ECO:0000256" key="1">
    <source>
        <dbReference type="ARBA" id="ARBA00004123"/>
    </source>
</evidence>
<reference evidence="8 9" key="1">
    <citation type="submission" date="2024-02" db="EMBL/GenBank/DDBJ databases">
        <title>De novo assembly and annotation of 12 fungi associated with fruit tree decline syndrome in Ontario, Canada.</title>
        <authorList>
            <person name="Sulman M."/>
            <person name="Ellouze W."/>
            <person name="Ilyukhin E."/>
        </authorList>
    </citation>
    <scope>NUCLEOTIDE SEQUENCE [LARGE SCALE GENOMIC DNA]</scope>
    <source>
        <strain evidence="8 9">FDS-637</strain>
    </source>
</reference>
<feature type="region of interest" description="Disordered" evidence="6">
    <location>
        <begin position="394"/>
        <end position="451"/>
    </location>
</feature>
<dbReference type="EMBL" id="JAJVCZ030000008">
    <property type="protein sequence ID" value="KAL0257612.1"/>
    <property type="molecule type" value="Genomic_DNA"/>
</dbReference>
<evidence type="ECO:0000259" key="7">
    <source>
        <dbReference type="SMART" id="SM00906"/>
    </source>
</evidence>
<organism evidence="8 9">
    <name type="scientific">Diplodia seriata</name>
    <dbReference type="NCBI Taxonomy" id="420778"/>
    <lineage>
        <taxon>Eukaryota</taxon>
        <taxon>Fungi</taxon>
        <taxon>Dikarya</taxon>
        <taxon>Ascomycota</taxon>
        <taxon>Pezizomycotina</taxon>
        <taxon>Dothideomycetes</taxon>
        <taxon>Dothideomycetes incertae sedis</taxon>
        <taxon>Botryosphaeriales</taxon>
        <taxon>Botryosphaeriaceae</taxon>
        <taxon>Diplodia</taxon>
    </lineage>
</organism>
<keyword evidence="5" id="KW-0539">Nucleus</keyword>
<protein>
    <recommendedName>
        <fullName evidence="7">Xylanolytic transcriptional activator regulatory domain-containing protein</fullName>
    </recommendedName>
</protein>
<dbReference type="RefSeq" id="XP_066630641.1">
    <property type="nucleotide sequence ID" value="XM_066779837.1"/>
</dbReference>
<keyword evidence="9" id="KW-1185">Reference proteome</keyword>
<evidence type="ECO:0000313" key="9">
    <source>
        <dbReference type="Proteomes" id="UP001430584"/>
    </source>
</evidence>
<proteinExistence type="predicted"/>
<keyword evidence="3" id="KW-0805">Transcription regulation</keyword>
<name>A0ABR3CAF8_9PEZI</name>
<comment type="caution">
    <text evidence="8">The sequence shown here is derived from an EMBL/GenBank/DDBJ whole genome shotgun (WGS) entry which is preliminary data.</text>
</comment>
<keyword evidence="4" id="KW-0804">Transcription</keyword>
<evidence type="ECO:0000256" key="5">
    <source>
        <dbReference type="ARBA" id="ARBA00023242"/>
    </source>
</evidence>
<evidence type="ECO:0000256" key="3">
    <source>
        <dbReference type="ARBA" id="ARBA00023015"/>
    </source>
</evidence>
<dbReference type="SMART" id="SM00906">
    <property type="entry name" value="Fungal_trans"/>
    <property type="match status" value="1"/>
</dbReference>
<evidence type="ECO:0000256" key="4">
    <source>
        <dbReference type="ARBA" id="ARBA00023163"/>
    </source>
</evidence>
<evidence type="ECO:0000256" key="2">
    <source>
        <dbReference type="ARBA" id="ARBA00022723"/>
    </source>
</evidence>
<dbReference type="CDD" id="cd12148">
    <property type="entry name" value="fungal_TF_MHR"/>
    <property type="match status" value="1"/>
</dbReference>
<dbReference type="PANTHER" id="PTHR47338">
    <property type="entry name" value="ZN(II)2CYS6 TRANSCRIPTION FACTOR (EUROFUNG)-RELATED"/>
    <property type="match status" value="1"/>
</dbReference>
<keyword evidence="2" id="KW-0479">Metal-binding</keyword>
<dbReference type="GeneID" id="92012511"/>
<dbReference type="InterPro" id="IPR050815">
    <property type="entry name" value="TF_fung"/>
</dbReference>
<dbReference type="InterPro" id="IPR007219">
    <property type="entry name" value="XnlR_reg_dom"/>
</dbReference>
<evidence type="ECO:0000313" key="8">
    <source>
        <dbReference type="EMBL" id="KAL0257612.1"/>
    </source>
</evidence>
<evidence type="ECO:0000256" key="6">
    <source>
        <dbReference type="SAM" id="MobiDB-lite"/>
    </source>
</evidence>
<feature type="domain" description="Xylanolytic transcriptional activator regulatory" evidence="7">
    <location>
        <begin position="119"/>
        <end position="202"/>
    </location>
</feature>
<sequence>MVFLDAYFTHMTTFSLFHQPSFGAKIQNVKSLSILKAGFAAMLAYAARFETPPPERVEDGSMGGVLVGTPDHSQFHRHSLKFLDDAIAECADEPPSLCLVQVLIVITFNQLIQGVRGRAWRSLGLCVRMAYELGLHEVDSGEPYRQAPQGTHRLTRWCFDEERRRAWWAIWEMDAFASTIRRCPLAIDWTEVETYLPVLDNFWFERQYHRSCFLKAKPIDRVRALRESKNERLRYRHEHLSFEPAHRTRAHSSIFNINCTAHLVTLMLYHNHLGPKLKQQFGQGHTTDDTSNADTQGLRECIEASDGIFTIIKNSAPEHVRHVNPFLSSTVWFAAAVQLAYRFIAPSGTNTELVESKVELLRMNCQQYADFWSTPDALLENLSILESHLESQLGQDQLASGNPARHFRGEDGAGQQSGGWGHQVDASLLSPDPTIPSGFHHDTTAANTTNPSESENCYYYGGQAGTVDAALGDLSMENIGMELDFALDTGEASLCLDDLLFDSHAA</sequence>
<dbReference type="PANTHER" id="PTHR47338:SF10">
    <property type="entry name" value="TRANSCRIPTION FACTOR DOMAIN-CONTAINING PROTEIN-RELATED"/>
    <property type="match status" value="1"/>
</dbReference>